<accession>A0A0U2J2I4</accession>
<keyword evidence="3" id="KW-1133">Transmembrane helix</keyword>
<evidence type="ECO:0000256" key="3">
    <source>
        <dbReference type="SAM" id="Phobius"/>
    </source>
</evidence>
<dbReference type="PANTHER" id="PTHR36358:SF1">
    <property type="entry name" value="SUCCINATE DEHYDROGENASE SUBUNIT 4, MITOCHONDRIAL"/>
    <property type="match status" value="1"/>
</dbReference>
<keyword evidence="4" id="KW-0496">Mitochondrion</keyword>
<evidence type="ECO:0000256" key="1">
    <source>
        <dbReference type="ARBA" id="ARBA00004434"/>
    </source>
</evidence>
<reference evidence="4" key="1">
    <citation type="journal article" date="2015" name="Mitochondrial DNA">
        <title>The complete mitochondrial genome sequence of Malus hupehensis var. pinyiensis.</title>
        <authorList>
            <person name="Duan N."/>
            <person name="Sun H."/>
            <person name="Wang N."/>
            <person name="Fei Z."/>
            <person name="Chen X."/>
        </authorList>
    </citation>
    <scope>NUCLEOTIDE SEQUENCE</scope>
</reference>
<name>A0A0U2J2I4_MALHU</name>
<dbReference type="GO" id="GO:0005743">
    <property type="term" value="C:mitochondrial inner membrane"/>
    <property type="evidence" value="ECO:0007669"/>
    <property type="project" value="UniProtKB-SubCell"/>
</dbReference>
<protein>
    <submittedName>
        <fullName evidence="4">Sdh4</fullName>
    </submittedName>
</protein>
<sequence>MVLAFCRRGSVIPICLYLLVGRYMKERNSGLRNESSKTKRIGLFQRITAAFPLPLIFIYKKVSSTFLPNLSLFWHINEGIEEIMADHVHQEMTRNLILVHLRLFLLIVIKDVFLSLVSSLNKLKNLMDRTHPWLLRNISALRCGRNVMLCFELEPRGGRTVSGGSSSENWRKREIPTGSAGLTLSRGSVGRDLEDPSRLVPSTCSASISFVFLLLSQGNATSSSICIPSCCLFLGLEIMVSWPFWLHCFPLMLFWISDSLSLFLCLCLFH</sequence>
<dbReference type="EMBL" id="KR534606">
    <property type="protein sequence ID" value="ALJ78544.1"/>
    <property type="molecule type" value="Genomic_DNA"/>
</dbReference>
<dbReference type="GO" id="GO:0045273">
    <property type="term" value="C:respiratory chain complex II (succinate dehydrogenase)"/>
    <property type="evidence" value="ECO:0007669"/>
    <property type="project" value="InterPro"/>
</dbReference>
<feature type="transmembrane region" description="Helical" evidence="3">
    <location>
        <begin position="225"/>
        <end position="245"/>
    </location>
</feature>
<comment type="subcellular location">
    <subcellularLocation>
        <location evidence="1">Mitochondrion inner membrane</location>
        <topology evidence="1">Single-pass membrane protein</topology>
    </subcellularLocation>
</comment>
<feature type="transmembrane region" description="Helical" evidence="3">
    <location>
        <begin position="41"/>
        <end position="59"/>
    </location>
</feature>
<evidence type="ECO:0000313" key="4">
    <source>
        <dbReference type="EMBL" id="ALJ78544.1"/>
    </source>
</evidence>
<keyword evidence="3" id="KW-0472">Membrane</keyword>
<comment type="subunit">
    <text evidence="2">Component of complex II composed of eight subunits in plants: four classical SDH subunits SDH1, SDH2, SDH3 and SDH4 (a flavoprotein (FP), an iron-sulfur protein (IP), and a cytochrome b composed of a large and a small subunit.), as well as four subunits unknown in mitochondria from bacteria and heterotrophic eukaryotes.</text>
</comment>
<feature type="transmembrane region" description="Helical" evidence="3">
    <location>
        <begin position="251"/>
        <end position="269"/>
    </location>
</feature>
<keyword evidence="3" id="KW-0812">Transmembrane</keyword>
<geneLocation type="mitochondrion" evidence="4"/>
<gene>
    <name evidence="4" type="primary">sdh4</name>
</gene>
<dbReference type="AlphaFoldDB" id="A0A0U2J2I4"/>
<proteinExistence type="predicted"/>
<evidence type="ECO:0000256" key="2">
    <source>
        <dbReference type="ARBA" id="ARBA00011313"/>
    </source>
</evidence>
<dbReference type="SUPFAM" id="SSF81343">
    <property type="entry name" value="Fumarate reductase respiratory complex transmembrane subunits"/>
    <property type="match status" value="1"/>
</dbReference>
<dbReference type="PANTHER" id="PTHR36358">
    <property type="entry name" value="SUCCINATE DEHYDROGENASE SUBUNIT 4, MITOCHONDRIAL"/>
    <property type="match status" value="1"/>
</dbReference>
<dbReference type="InterPro" id="IPR034804">
    <property type="entry name" value="SQR/QFR_C/D"/>
</dbReference>
<dbReference type="InterPro" id="IPR044963">
    <property type="entry name" value="SDH4"/>
</dbReference>
<organism evidence="4">
    <name type="scientific">Malus hupehensis var. mengshanensis</name>
    <dbReference type="NCBI Taxonomy" id="550789"/>
    <lineage>
        <taxon>Eukaryota</taxon>
        <taxon>Viridiplantae</taxon>
        <taxon>Streptophyta</taxon>
        <taxon>Embryophyta</taxon>
        <taxon>Tracheophyta</taxon>
        <taxon>Spermatophyta</taxon>
        <taxon>Magnoliopsida</taxon>
        <taxon>eudicotyledons</taxon>
        <taxon>Gunneridae</taxon>
        <taxon>Pentapetalae</taxon>
        <taxon>rosids</taxon>
        <taxon>fabids</taxon>
        <taxon>Rosales</taxon>
        <taxon>Rosaceae</taxon>
        <taxon>Amygdaloideae</taxon>
        <taxon>Maleae</taxon>
        <taxon>Malus</taxon>
    </lineage>
</organism>
<dbReference type="GO" id="GO:0006099">
    <property type="term" value="P:tricarboxylic acid cycle"/>
    <property type="evidence" value="ECO:0007669"/>
    <property type="project" value="InterPro"/>
</dbReference>
<feature type="transmembrane region" description="Helical" evidence="3">
    <location>
        <begin position="97"/>
        <end position="117"/>
    </location>
</feature>
<dbReference type="GO" id="GO:0006121">
    <property type="term" value="P:mitochondrial electron transport, succinate to ubiquinone"/>
    <property type="evidence" value="ECO:0007669"/>
    <property type="project" value="InterPro"/>
</dbReference>